<dbReference type="InterPro" id="IPR036116">
    <property type="entry name" value="FN3_sf"/>
</dbReference>
<feature type="non-terminal residue" evidence="1">
    <location>
        <position position="1"/>
    </location>
</feature>
<name>A0ABD0RS10_CIRMR</name>
<evidence type="ECO:0008006" key="3">
    <source>
        <dbReference type="Google" id="ProtNLM"/>
    </source>
</evidence>
<evidence type="ECO:0000313" key="1">
    <source>
        <dbReference type="EMBL" id="KAL0201251.1"/>
    </source>
</evidence>
<organism evidence="1 2">
    <name type="scientific">Cirrhinus mrigala</name>
    <name type="common">Mrigala</name>
    <dbReference type="NCBI Taxonomy" id="683832"/>
    <lineage>
        <taxon>Eukaryota</taxon>
        <taxon>Metazoa</taxon>
        <taxon>Chordata</taxon>
        <taxon>Craniata</taxon>
        <taxon>Vertebrata</taxon>
        <taxon>Euteleostomi</taxon>
        <taxon>Actinopterygii</taxon>
        <taxon>Neopterygii</taxon>
        <taxon>Teleostei</taxon>
        <taxon>Ostariophysi</taxon>
        <taxon>Cypriniformes</taxon>
        <taxon>Cyprinidae</taxon>
        <taxon>Labeoninae</taxon>
        <taxon>Labeonini</taxon>
        <taxon>Cirrhinus</taxon>
    </lineage>
</organism>
<dbReference type="AlphaFoldDB" id="A0ABD0RS10"/>
<protein>
    <recommendedName>
        <fullName evidence="3">Growth hormone receptor</fullName>
    </recommendedName>
</protein>
<dbReference type="EMBL" id="JAMKFB020000002">
    <property type="protein sequence ID" value="KAL0201251.1"/>
    <property type="molecule type" value="Genomic_DNA"/>
</dbReference>
<gene>
    <name evidence="1" type="ORF">M9458_004438</name>
</gene>
<comment type="caution">
    <text evidence="1">The sequence shown here is derived from an EMBL/GenBank/DDBJ whole genome shotgun (WGS) entry which is preliminary data.</text>
</comment>
<sequence>WYGREKECEDYSAGEPYTCYIPRDLALFTPYEIWVEASNQLGTATSDVIYLDILDV</sequence>
<feature type="non-terminal residue" evidence="1">
    <location>
        <position position="56"/>
    </location>
</feature>
<proteinExistence type="predicted"/>
<dbReference type="Gene3D" id="2.60.40.10">
    <property type="entry name" value="Immunoglobulins"/>
    <property type="match status" value="1"/>
</dbReference>
<keyword evidence="2" id="KW-1185">Reference proteome</keyword>
<accession>A0ABD0RS10</accession>
<evidence type="ECO:0000313" key="2">
    <source>
        <dbReference type="Proteomes" id="UP001529510"/>
    </source>
</evidence>
<dbReference type="Proteomes" id="UP001529510">
    <property type="component" value="Unassembled WGS sequence"/>
</dbReference>
<dbReference type="SUPFAM" id="SSF49265">
    <property type="entry name" value="Fibronectin type III"/>
    <property type="match status" value="1"/>
</dbReference>
<dbReference type="InterPro" id="IPR013783">
    <property type="entry name" value="Ig-like_fold"/>
</dbReference>
<reference evidence="1 2" key="1">
    <citation type="submission" date="2024-05" db="EMBL/GenBank/DDBJ databases">
        <title>Genome sequencing and assembly of Indian major carp, Cirrhinus mrigala (Hamilton, 1822).</title>
        <authorList>
            <person name="Mohindra V."/>
            <person name="Chowdhury L.M."/>
            <person name="Lal K."/>
            <person name="Jena J.K."/>
        </authorList>
    </citation>
    <scope>NUCLEOTIDE SEQUENCE [LARGE SCALE GENOMIC DNA]</scope>
    <source>
        <strain evidence="1">CM1030</strain>
        <tissue evidence="1">Blood</tissue>
    </source>
</reference>